<evidence type="ECO:0000313" key="3">
    <source>
        <dbReference type="Proteomes" id="UP001448858"/>
    </source>
</evidence>
<dbReference type="GO" id="GO:0016757">
    <property type="term" value="F:glycosyltransferase activity"/>
    <property type="evidence" value="ECO:0007669"/>
    <property type="project" value="UniProtKB-KW"/>
</dbReference>
<dbReference type="CDD" id="cd00761">
    <property type="entry name" value="Glyco_tranf_GTA_type"/>
    <property type="match status" value="1"/>
</dbReference>
<keyword evidence="2" id="KW-0328">Glycosyltransferase</keyword>
<dbReference type="InterPro" id="IPR001173">
    <property type="entry name" value="Glyco_trans_2-like"/>
</dbReference>
<dbReference type="InterPro" id="IPR029044">
    <property type="entry name" value="Nucleotide-diphossugar_trans"/>
</dbReference>
<dbReference type="RefSeq" id="WP_342023842.1">
    <property type="nucleotide sequence ID" value="NZ_CP151657.1"/>
</dbReference>
<dbReference type="EC" id="2.4.-.-" evidence="2"/>
<dbReference type="EMBL" id="CP151657">
    <property type="protein sequence ID" value="WZP16196.1"/>
    <property type="molecule type" value="Genomic_DNA"/>
</dbReference>
<dbReference type="InterPro" id="IPR050834">
    <property type="entry name" value="Glycosyltransf_2"/>
</dbReference>
<evidence type="ECO:0000259" key="1">
    <source>
        <dbReference type="Pfam" id="PF00535"/>
    </source>
</evidence>
<dbReference type="PANTHER" id="PTHR43685">
    <property type="entry name" value="GLYCOSYLTRANSFERASE"/>
    <property type="match status" value="1"/>
</dbReference>
<protein>
    <submittedName>
        <fullName evidence="2">Glycosyltransferase family A protein</fullName>
        <ecNumber evidence="2">2.4.-.-</ecNumber>
    </submittedName>
</protein>
<dbReference type="SUPFAM" id="SSF53448">
    <property type="entry name" value="Nucleotide-diphospho-sugar transferases"/>
    <property type="match status" value="1"/>
</dbReference>
<reference evidence="2 3" key="1">
    <citation type="submission" date="2024-04" db="EMBL/GenBank/DDBJ databases">
        <title>Arthrobacter sp. from Plains bison fecal sample.</title>
        <authorList>
            <person name="Ruzzini A."/>
        </authorList>
    </citation>
    <scope>NUCLEOTIDE SEQUENCE [LARGE SCALE GENOMIC DNA]</scope>
    <source>
        <strain evidence="2 3">EINP1</strain>
    </source>
</reference>
<feature type="domain" description="Glycosyltransferase 2-like" evidence="1">
    <location>
        <begin position="9"/>
        <end position="109"/>
    </location>
</feature>
<dbReference type="Pfam" id="PF00535">
    <property type="entry name" value="Glycos_transf_2"/>
    <property type="match status" value="1"/>
</dbReference>
<accession>A0ABZ2ZVK0</accession>
<evidence type="ECO:0000313" key="2">
    <source>
        <dbReference type="EMBL" id="WZP16196.1"/>
    </source>
</evidence>
<keyword evidence="3" id="KW-1185">Reference proteome</keyword>
<keyword evidence="2" id="KW-0808">Transferase</keyword>
<dbReference type="Proteomes" id="UP001448858">
    <property type="component" value="Chromosome"/>
</dbReference>
<dbReference type="PANTHER" id="PTHR43685:SF2">
    <property type="entry name" value="GLYCOSYLTRANSFERASE 2-LIKE DOMAIN-CONTAINING PROTEIN"/>
    <property type="match status" value="1"/>
</dbReference>
<gene>
    <name evidence="2" type="ORF">AAE021_00975</name>
</gene>
<sequence length="252" mass="27304">MPADLPPVSVVIPCLNDAAALETCLSSLARQSLQPFEIVVVDNNSTDSSAAVARRFGARVVPEPVPGIPAAAATGYDAAQGQIIARCDADCILPGDWVQRIAERFAADPGLDALSGPGSFYGFPRPVGAALSVLYLGSYYLAMGLALGHLPLFGSNLALRASVWQKIRPQVHRDDPEMHDDVCLSLHLGQQHKCRFDRTLMVGMAPRAVIGAANLTRRFRRAFHTLWTHWPAEAPWVRWPRRYASAGKAGRS</sequence>
<name>A0ABZ2ZVK0_9MICC</name>
<proteinExistence type="predicted"/>
<organism evidence="2 3">
    <name type="scientific">Arthrobacter citreus</name>
    <dbReference type="NCBI Taxonomy" id="1670"/>
    <lineage>
        <taxon>Bacteria</taxon>
        <taxon>Bacillati</taxon>
        <taxon>Actinomycetota</taxon>
        <taxon>Actinomycetes</taxon>
        <taxon>Micrococcales</taxon>
        <taxon>Micrococcaceae</taxon>
        <taxon>Arthrobacter</taxon>
    </lineage>
</organism>
<dbReference type="Gene3D" id="3.90.550.10">
    <property type="entry name" value="Spore Coat Polysaccharide Biosynthesis Protein SpsA, Chain A"/>
    <property type="match status" value="1"/>
</dbReference>